<dbReference type="OrthoDB" id="5981550at2759"/>
<dbReference type="SUPFAM" id="SSF56112">
    <property type="entry name" value="Protein kinase-like (PK-like)"/>
    <property type="match status" value="1"/>
</dbReference>
<dbReference type="SUPFAM" id="SSF50985">
    <property type="entry name" value="RCC1/BLIP-II"/>
    <property type="match status" value="1"/>
</dbReference>
<dbReference type="InterPro" id="IPR011009">
    <property type="entry name" value="Kinase-like_dom_sf"/>
</dbReference>
<keyword evidence="3" id="KW-0418">Kinase</keyword>
<accession>A0A7R9MFM5</accession>
<evidence type="ECO:0000313" key="7">
    <source>
        <dbReference type="Proteomes" id="UP000728032"/>
    </source>
</evidence>
<dbReference type="GO" id="GO:0005634">
    <property type="term" value="C:nucleus"/>
    <property type="evidence" value="ECO:0007669"/>
    <property type="project" value="TreeGrafter"/>
</dbReference>
<sequence>MTEVSVDRLIKLRKLRKLVLYSRHELSDDWFYRLQDNCPQIKSIRFQARDQKDKKWIIKSNVPEIMDYYEMENPLKLRDKRKGHMPRAKYKGGNNESSLGFGHRIEVKTPQIIPQLCGQRIQQFINGYDFVLAMNEYNHNITQICCGNQHSLALTTDRQVYGWGCHIFGQIGCGEPEHKRQFIELSTIGSGGFGTFTEEYLQRVYDEVRNLGKLSSKYVVQYFDSWVESKHLYIQMEFCSQNLRNILEVKPQVFGRQLR</sequence>
<evidence type="ECO:0000256" key="4">
    <source>
        <dbReference type="ARBA" id="ARBA00022840"/>
    </source>
</evidence>
<dbReference type="AlphaFoldDB" id="A0A7R9MFM5"/>
<dbReference type="GO" id="GO:0005524">
    <property type="term" value="F:ATP binding"/>
    <property type="evidence" value="ECO:0007669"/>
    <property type="project" value="UniProtKB-KW"/>
</dbReference>
<feature type="repeat" description="RCC1" evidence="5">
    <location>
        <begin position="86"/>
        <end position="157"/>
    </location>
</feature>
<dbReference type="InterPro" id="IPR009091">
    <property type="entry name" value="RCC1/BLIP-II"/>
</dbReference>
<evidence type="ECO:0000256" key="2">
    <source>
        <dbReference type="ARBA" id="ARBA00022741"/>
    </source>
</evidence>
<evidence type="ECO:0000256" key="3">
    <source>
        <dbReference type="ARBA" id="ARBA00022777"/>
    </source>
</evidence>
<gene>
    <name evidence="6" type="ORF">ONB1V03_LOCUS15772</name>
</gene>
<dbReference type="GO" id="GO:0004672">
    <property type="term" value="F:protein kinase activity"/>
    <property type="evidence" value="ECO:0007669"/>
    <property type="project" value="TreeGrafter"/>
</dbReference>
<dbReference type="Gene3D" id="2.130.10.30">
    <property type="entry name" value="Regulator of chromosome condensation 1/beta-lactamase-inhibitor protein II"/>
    <property type="match status" value="1"/>
</dbReference>
<dbReference type="InterPro" id="IPR000408">
    <property type="entry name" value="Reg_chr_condens"/>
</dbReference>
<dbReference type="PROSITE" id="PS50012">
    <property type="entry name" value="RCC1_3"/>
    <property type="match status" value="1"/>
</dbReference>
<protein>
    <submittedName>
        <fullName evidence="6">Uncharacterized protein</fullName>
    </submittedName>
</protein>
<dbReference type="PROSITE" id="PS00626">
    <property type="entry name" value="RCC1_2"/>
    <property type="match status" value="1"/>
</dbReference>
<evidence type="ECO:0000256" key="5">
    <source>
        <dbReference type="PROSITE-ProRule" id="PRU00235"/>
    </source>
</evidence>
<dbReference type="PANTHER" id="PTHR11042">
    <property type="entry name" value="EUKARYOTIC TRANSLATION INITIATION FACTOR 2-ALPHA KINASE EIF2-ALPHA KINASE -RELATED"/>
    <property type="match status" value="1"/>
</dbReference>
<proteinExistence type="predicted"/>
<evidence type="ECO:0000313" key="6">
    <source>
        <dbReference type="EMBL" id="CAD7659176.1"/>
    </source>
</evidence>
<dbReference type="Proteomes" id="UP000728032">
    <property type="component" value="Unassembled WGS sequence"/>
</dbReference>
<name>A0A7R9MFM5_9ACAR</name>
<organism evidence="6">
    <name type="scientific">Oppiella nova</name>
    <dbReference type="NCBI Taxonomy" id="334625"/>
    <lineage>
        <taxon>Eukaryota</taxon>
        <taxon>Metazoa</taxon>
        <taxon>Ecdysozoa</taxon>
        <taxon>Arthropoda</taxon>
        <taxon>Chelicerata</taxon>
        <taxon>Arachnida</taxon>
        <taxon>Acari</taxon>
        <taxon>Acariformes</taxon>
        <taxon>Sarcoptiformes</taxon>
        <taxon>Oribatida</taxon>
        <taxon>Brachypylina</taxon>
        <taxon>Oppioidea</taxon>
        <taxon>Oppiidae</taxon>
        <taxon>Oppiella</taxon>
    </lineage>
</organism>
<feature type="non-terminal residue" evidence="6">
    <location>
        <position position="1"/>
    </location>
</feature>
<dbReference type="InterPro" id="IPR050339">
    <property type="entry name" value="CC_SR_Kinase"/>
</dbReference>
<keyword evidence="2" id="KW-0547">Nucleotide-binding</keyword>
<dbReference type="EMBL" id="OC931573">
    <property type="protein sequence ID" value="CAD7659176.1"/>
    <property type="molecule type" value="Genomic_DNA"/>
</dbReference>
<keyword evidence="7" id="KW-1185">Reference proteome</keyword>
<dbReference type="Gene3D" id="3.30.200.20">
    <property type="entry name" value="Phosphorylase Kinase, domain 1"/>
    <property type="match status" value="1"/>
</dbReference>
<reference evidence="6" key="1">
    <citation type="submission" date="2020-11" db="EMBL/GenBank/DDBJ databases">
        <authorList>
            <person name="Tran Van P."/>
        </authorList>
    </citation>
    <scope>NUCLEOTIDE SEQUENCE</scope>
</reference>
<dbReference type="GO" id="GO:0005737">
    <property type="term" value="C:cytoplasm"/>
    <property type="evidence" value="ECO:0007669"/>
    <property type="project" value="TreeGrafter"/>
</dbReference>
<evidence type="ECO:0000256" key="1">
    <source>
        <dbReference type="ARBA" id="ARBA00022679"/>
    </source>
</evidence>
<keyword evidence="1" id="KW-0808">Transferase</keyword>
<dbReference type="Pfam" id="PF13540">
    <property type="entry name" value="RCC1_2"/>
    <property type="match status" value="1"/>
</dbReference>
<dbReference type="EMBL" id="CAJPVJ010016748">
    <property type="protein sequence ID" value="CAG2176338.1"/>
    <property type="molecule type" value="Genomic_DNA"/>
</dbReference>
<keyword evidence="4" id="KW-0067">ATP-binding</keyword>